<dbReference type="STRING" id="86259.A0A4Z1NJW1"/>
<evidence type="ECO:0000259" key="1">
    <source>
        <dbReference type="Pfam" id="PF01738"/>
    </source>
</evidence>
<gene>
    <name evidence="2" type="ORF">E6O75_ATG07322</name>
</gene>
<dbReference type="AlphaFoldDB" id="A0A4Z1NJW1"/>
<name>A0A4Z1NJW1_9PEZI</name>
<keyword evidence="3" id="KW-1185">Reference proteome</keyword>
<sequence length="257" mass="28680">MTSNSTTYLAKPSGACCLAGNIHKGTPKGKHTTIAGLQTYMATPKNPNGNVIIYYPDVYGLFNNALLLMDGFANAGYLTLGMDYFQGDPVYKYRTAEGKYEEGFDWEGWLEKHVQGAAVVTPGWVEAVVKEYKKEGVRFGCVGYCFGAPYVMDALAGELCEVGAFAHPAYLKNHHFENIKKPLLLSCAETDHTFPTESRNQAIDILIKNKNPYQVQIFSGVAHGFALRCNLDIPYERYVKEQSLKSIVDYFDFYLSQ</sequence>
<dbReference type="EMBL" id="SNSC02000024">
    <property type="protein sequence ID" value="TID14090.1"/>
    <property type="molecule type" value="Genomic_DNA"/>
</dbReference>
<dbReference type="SUPFAM" id="SSF53474">
    <property type="entry name" value="alpha/beta-Hydrolases"/>
    <property type="match status" value="1"/>
</dbReference>
<dbReference type="PANTHER" id="PTHR17630:SF44">
    <property type="entry name" value="PROTEIN AIM2"/>
    <property type="match status" value="1"/>
</dbReference>
<dbReference type="GO" id="GO:0016787">
    <property type="term" value="F:hydrolase activity"/>
    <property type="evidence" value="ECO:0007669"/>
    <property type="project" value="InterPro"/>
</dbReference>
<protein>
    <submittedName>
        <fullName evidence="2">Protein AIM2</fullName>
    </submittedName>
</protein>
<dbReference type="InterPro" id="IPR029058">
    <property type="entry name" value="AB_hydrolase_fold"/>
</dbReference>
<organism evidence="2 3">
    <name type="scientific">Venturia nashicola</name>
    <dbReference type="NCBI Taxonomy" id="86259"/>
    <lineage>
        <taxon>Eukaryota</taxon>
        <taxon>Fungi</taxon>
        <taxon>Dikarya</taxon>
        <taxon>Ascomycota</taxon>
        <taxon>Pezizomycotina</taxon>
        <taxon>Dothideomycetes</taxon>
        <taxon>Pleosporomycetidae</taxon>
        <taxon>Venturiales</taxon>
        <taxon>Venturiaceae</taxon>
        <taxon>Venturia</taxon>
    </lineage>
</organism>
<dbReference type="Pfam" id="PF01738">
    <property type="entry name" value="DLH"/>
    <property type="match status" value="1"/>
</dbReference>
<proteinExistence type="predicted"/>
<comment type="caution">
    <text evidence="2">The sequence shown here is derived from an EMBL/GenBank/DDBJ whole genome shotgun (WGS) entry which is preliminary data.</text>
</comment>
<evidence type="ECO:0000313" key="2">
    <source>
        <dbReference type="EMBL" id="TID14090.1"/>
    </source>
</evidence>
<dbReference type="Gene3D" id="3.40.50.1820">
    <property type="entry name" value="alpha/beta hydrolase"/>
    <property type="match status" value="1"/>
</dbReference>
<evidence type="ECO:0000313" key="3">
    <source>
        <dbReference type="Proteomes" id="UP000298493"/>
    </source>
</evidence>
<dbReference type="InterPro" id="IPR002925">
    <property type="entry name" value="Dienelactn_hydro"/>
</dbReference>
<accession>A0A4Z1NJW1</accession>
<feature type="domain" description="Dienelactone hydrolase" evidence="1">
    <location>
        <begin position="38"/>
        <end position="253"/>
    </location>
</feature>
<dbReference type="PANTHER" id="PTHR17630">
    <property type="entry name" value="DIENELACTONE HYDROLASE"/>
    <property type="match status" value="1"/>
</dbReference>
<dbReference type="Proteomes" id="UP000298493">
    <property type="component" value="Unassembled WGS sequence"/>
</dbReference>
<reference evidence="2 3" key="1">
    <citation type="submission" date="2019-04" db="EMBL/GenBank/DDBJ databases">
        <title>High contiguity whole genome sequence and gene annotation resource for two Venturia nashicola isolates.</title>
        <authorList>
            <person name="Prokchorchik M."/>
            <person name="Won K."/>
            <person name="Lee Y."/>
            <person name="Choi E.D."/>
            <person name="Segonzac C."/>
            <person name="Sohn K.H."/>
        </authorList>
    </citation>
    <scope>NUCLEOTIDE SEQUENCE [LARGE SCALE GENOMIC DNA]</scope>
    <source>
        <strain evidence="2 3">PRI2</strain>
    </source>
</reference>